<comment type="caution">
    <text evidence="5">The sequence shown here is derived from an EMBL/GenBank/DDBJ whole genome shotgun (WGS) entry which is preliminary data.</text>
</comment>
<comment type="subcellular location">
    <subcellularLocation>
        <location evidence="2">Synaptic cleft</location>
    </subcellularLocation>
</comment>
<reference evidence="5 6" key="1">
    <citation type="journal article" date="2019" name="PLoS Biol.">
        <title>Sex chromosomes control vertical transmission of feminizing Wolbachia symbionts in an isopod.</title>
        <authorList>
            <person name="Becking T."/>
            <person name="Chebbi M.A."/>
            <person name="Giraud I."/>
            <person name="Moumen B."/>
            <person name="Laverre T."/>
            <person name="Caubet Y."/>
            <person name="Peccoud J."/>
            <person name="Gilbert C."/>
            <person name="Cordaux R."/>
        </authorList>
    </citation>
    <scope>NUCLEOTIDE SEQUENCE [LARGE SCALE GENOMIC DNA]</scope>
    <source>
        <strain evidence="5">ANa2</strain>
        <tissue evidence="5">Whole body excluding digestive tract and cuticle</tissue>
    </source>
</reference>
<evidence type="ECO:0000256" key="1">
    <source>
        <dbReference type="ARBA" id="ARBA00006412"/>
    </source>
</evidence>
<name>A0A5N5T7G5_9CRUS</name>
<evidence type="ECO:0000313" key="6">
    <source>
        <dbReference type="Proteomes" id="UP000326759"/>
    </source>
</evidence>
<evidence type="ECO:0000313" key="5">
    <source>
        <dbReference type="EMBL" id="KAB7502603.1"/>
    </source>
</evidence>
<dbReference type="Proteomes" id="UP000326759">
    <property type="component" value="Unassembled WGS sequence"/>
</dbReference>
<dbReference type="PANTHER" id="PTHR28052:SF1">
    <property type="entry name" value="UPF0545 PROTEIN C22ORF39"/>
    <property type="match status" value="1"/>
</dbReference>
<evidence type="ECO:0000256" key="4">
    <source>
        <dbReference type="ARBA" id="ARBA00044235"/>
    </source>
</evidence>
<evidence type="ECO:0000256" key="2">
    <source>
        <dbReference type="ARBA" id="ARBA00043942"/>
    </source>
</evidence>
<accession>A0A5N5T7G5</accession>
<dbReference type="GO" id="GO:0043083">
    <property type="term" value="C:synaptic cleft"/>
    <property type="evidence" value="ECO:0007669"/>
    <property type="project" value="UniProtKB-SubCell"/>
</dbReference>
<gene>
    <name evidence="5" type="ORF">Anas_11414</name>
</gene>
<dbReference type="Pfam" id="PF11326">
    <property type="entry name" value="PANTS-like"/>
    <property type="match status" value="1"/>
</dbReference>
<dbReference type="AlphaFoldDB" id="A0A5N5T7G5"/>
<keyword evidence="6" id="KW-1185">Reference proteome</keyword>
<protein>
    <recommendedName>
        <fullName evidence="3">Synaptic plasticity regulator PANTS</fullName>
    </recommendedName>
    <alternativeName>
        <fullName evidence="4">Plasticity-associated neural transcript short</fullName>
    </alternativeName>
</protein>
<organism evidence="5 6">
    <name type="scientific">Armadillidium nasatum</name>
    <dbReference type="NCBI Taxonomy" id="96803"/>
    <lineage>
        <taxon>Eukaryota</taxon>
        <taxon>Metazoa</taxon>
        <taxon>Ecdysozoa</taxon>
        <taxon>Arthropoda</taxon>
        <taxon>Crustacea</taxon>
        <taxon>Multicrustacea</taxon>
        <taxon>Malacostraca</taxon>
        <taxon>Eumalacostraca</taxon>
        <taxon>Peracarida</taxon>
        <taxon>Isopoda</taxon>
        <taxon>Oniscidea</taxon>
        <taxon>Crinocheta</taxon>
        <taxon>Armadillidiidae</taxon>
        <taxon>Armadillidium</taxon>
    </lineage>
</organism>
<proteinExistence type="inferred from homology"/>
<dbReference type="InterPro" id="IPR021475">
    <property type="entry name" value="Pants/Emi1-like"/>
</dbReference>
<dbReference type="EMBL" id="SEYY01007137">
    <property type="protein sequence ID" value="KAB7502603.1"/>
    <property type="molecule type" value="Genomic_DNA"/>
</dbReference>
<evidence type="ECO:0000256" key="3">
    <source>
        <dbReference type="ARBA" id="ARBA00044072"/>
    </source>
</evidence>
<dbReference type="PANTHER" id="PTHR28052">
    <property type="entry name" value="UPF0545 PROTEIN C22ORF39"/>
    <property type="match status" value="1"/>
</dbReference>
<dbReference type="OrthoDB" id="5946508at2759"/>
<comment type="similarity">
    <text evidence="1">Belongs to the UPF0545 family.</text>
</comment>
<sequence>MSLSFALKCVGQFLRIVRKCELYKREYKDCKSIRERFHQYFTEGELSDCSQWKKDYDSCLIYRKTQDLNALKIIKSELDRKEKRLEGNIENDIWEKRTEYPPPNWTCDLLPSNLQNKKTLSYLAEMKKTSGDEITKPKSTYSICTIS</sequence>